<dbReference type="GO" id="GO:0071949">
    <property type="term" value="F:FAD binding"/>
    <property type="evidence" value="ECO:0007669"/>
    <property type="project" value="InterPro"/>
</dbReference>
<dbReference type="STRING" id="215250.A0A316YIB1"/>
<keyword evidence="5" id="KW-0503">Monooxygenase</keyword>
<gene>
    <name evidence="7" type="ORF">FA10DRAFT_267532</name>
</gene>
<dbReference type="PRINTS" id="PR00420">
    <property type="entry name" value="RNGMNOXGNASE"/>
</dbReference>
<keyword evidence="3" id="KW-0274">FAD</keyword>
<dbReference type="GeneID" id="37043863"/>
<organism evidence="7 8">
    <name type="scientific">Acaromyces ingoldii</name>
    <dbReference type="NCBI Taxonomy" id="215250"/>
    <lineage>
        <taxon>Eukaryota</taxon>
        <taxon>Fungi</taxon>
        <taxon>Dikarya</taxon>
        <taxon>Basidiomycota</taxon>
        <taxon>Ustilaginomycotina</taxon>
        <taxon>Exobasidiomycetes</taxon>
        <taxon>Exobasidiales</taxon>
        <taxon>Cryptobasidiaceae</taxon>
        <taxon>Acaromyces</taxon>
    </lineage>
</organism>
<evidence type="ECO:0000256" key="2">
    <source>
        <dbReference type="ARBA" id="ARBA00022630"/>
    </source>
</evidence>
<sequence>MPEKVDTREFRPLKVAIIGGGIGGMSAAVALRRAGHICSVYERRDFDVEVGASLSCAANGNRWLHEWGVDVQAGRPVDLQHLLMRDWHTGEVRNDYDLSGYAKEWGTPYYMFHRRDQLQITHDAAVAKEGEGTPVQVVTDHIATHVDHEAGVVTFENGEKVKADLVLGADGIRSKVREAIGIVAEKKSAPQTCYRVNVSKEKVEALGLDWAADPAIQFWGGYPKNNLSQYYKVVMSPMAGYSLISFYLFMPTEMTNHHEEGFVFAEADLRDVLAGQYSELDPRCVALIKESVERKPWRLYIHQPYKYIVKGRAALVGDSAHPMMPHQSQGACQAVEDAAALGLVFSKKYGGRFTSDVEAGLRMYEKIRHPRATRVQEASKRALENLNERIGFTSLSAPEAALAAKSDKLTVDEMNNYDMHKHVDDEVAKLAQAS</sequence>
<dbReference type="OrthoDB" id="9993796at2759"/>
<name>A0A316YIB1_9BASI</name>
<evidence type="ECO:0000256" key="5">
    <source>
        <dbReference type="ARBA" id="ARBA00023033"/>
    </source>
</evidence>
<feature type="domain" description="FAD-binding" evidence="6">
    <location>
        <begin position="14"/>
        <end position="378"/>
    </location>
</feature>
<keyword evidence="2" id="KW-0285">Flavoprotein</keyword>
<keyword evidence="4" id="KW-0560">Oxidoreductase</keyword>
<evidence type="ECO:0000256" key="1">
    <source>
        <dbReference type="ARBA" id="ARBA00007992"/>
    </source>
</evidence>
<dbReference type="InParanoid" id="A0A316YIB1"/>
<dbReference type="AlphaFoldDB" id="A0A316YIB1"/>
<protein>
    <submittedName>
        <fullName evidence="7">FAD/NAD(P)-binding domain-containing protein</fullName>
    </submittedName>
</protein>
<dbReference type="GO" id="GO:0004497">
    <property type="term" value="F:monooxygenase activity"/>
    <property type="evidence" value="ECO:0007669"/>
    <property type="project" value="UniProtKB-KW"/>
</dbReference>
<dbReference type="Pfam" id="PF01494">
    <property type="entry name" value="FAD_binding_3"/>
    <property type="match status" value="1"/>
</dbReference>
<accession>A0A316YIB1</accession>
<dbReference type="Gene3D" id="3.50.50.60">
    <property type="entry name" value="FAD/NAD(P)-binding domain"/>
    <property type="match status" value="1"/>
</dbReference>
<keyword evidence="8" id="KW-1185">Reference proteome</keyword>
<evidence type="ECO:0000313" key="7">
    <source>
        <dbReference type="EMBL" id="PWN88912.1"/>
    </source>
</evidence>
<comment type="similarity">
    <text evidence="1">Belongs to the paxM FAD-dependent monooxygenase family.</text>
</comment>
<dbReference type="RefSeq" id="XP_025376110.1">
    <property type="nucleotide sequence ID" value="XM_025521947.1"/>
</dbReference>
<proteinExistence type="inferred from homology"/>
<dbReference type="SUPFAM" id="SSF51905">
    <property type="entry name" value="FAD/NAD(P)-binding domain"/>
    <property type="match status" value="1"/>
</dbReference>
<evidence type="ECO:0000313" key="8">
    <source>
        <dbReference type="Proteomes" id="UP000245768"/>
    </source>
</evidence>
<dbReference type="EMBL" id="KZ819637">
    <property type="protein sequence ID" value="PWN88912.1"/>
    <property type="molecule type" value="Genomic_DNA"/>
</dbReference>
<dbReference type="PANTHER" id="PTHR13789">
    <property type="entry name" value="MONOOXYGENASE"/>
    <property type="match status" value="1"/>
</dbReference>
<dbReference type="InterPro" id="IPR036188">
    <property type="entry name" value="FAD/NAD-bd_sf"/>
</dbReference>
<dbReference type="InterPro" id="IPR002938">
    <property type="entry name" value="FAD-bd"/>
</dbReference>
<dbReference type="PANTHER" id="PTHR13789:SF172">
    <property type="entry name" value="HYDROXYLASE, PUTATIVE (AFU_ORTHOLOGUE AFUA_1G12410)-RELATED"/>
    <property type="match status" value="1"/>
</dbReference>
<dbReference type="InterPro" id="IPR050493">
    <property type="entry name" value="FAD-dep_Monooxygenase_BioMet"/>
</dbReference>
<evidence type="ECO:0000256" key="3">
    <source>
        <dbReference type="ARBA" id="ARBA00022827"/>
    </source>
</evidence>
<dbReference type="Proteomes" id="UP000245768">
    <property type="component" value="Unassembled WGS sequence"/>
</dbReference>
<evidence type="ECO:0000259" key="6">
    <source>
        <dbReference type="Pfam" id="PF01494"/>
    </source>
</evidence>
<reference evidence="7 8" key="1">
    <citation type="journal article" date="2018" name="Mol. Biol. Evol.">
        <title>Broad Genomic Sampling Reveals a Smut Pathogenic Ancestry of the Fungal Clade Ustilaginomycotina.</title>
        <authorList>
            <person name="Kijpornyongpan T."/>
            <person name="Mondo S.J."/>
            <person name="Barry K."/>
            <person name="Sandor L."/>
            <person name="Lee J."/>
            <person name="Lipzen A."/>
            <person name="Pangilinan J."/>
            <person name="LaButti K."/>
            <person name="Hainaut M."/>
            <person name="Henrissat B."/>
            <person name="Grigoriev I.V."/>
            <person name="Spatafora J.W."/>
            <person name="Aime M.C."/>
        </authorList>
    </citation>
    <scope>NUCLEOTIDE SEQUENCE [LARGE SCALE GENOMIC DNA]</scope>
    <source>
        <strain evidence="7 8">MCA 4198</strain>
    </source>
</reference>
<evidence type="ECO:0000256" key="4">
    <source>
        <dbReference type="ARBA" id="ARBA00023002"/>
    </source>
</evidence>